<dbReference type="GO" id="GO:0003755">
    <property type="term" value="F:peptidyl-prolyl cis-trans isomerase activity"/>
    <property type="evidence" value="ECO:0007669"/>
    <property type="project" value="UniProtKB-KW"/>
</dbReference>
<evidence type="ECO:0000256" key="2">
    <source>
        <dbReference type="ARBA" id="ARBA00013194"/>
    </source>
</evidence>
<dbReference type="PROSITE" id="PS00170">
    <property type="entry name" value="CSA_PPIASE_1"/>
    <property type="match status" value="1"/>
</dbReference>
<dbReference type="GO" id="GO:0005737">
    <property type="term" value="C:cytoplasm"/>
    <property type="evidence" value="ECO:0007669"/>
    <property type="project" value="TreeGrafter"/>
</dbReference>
<proteinExistence type="predicted"/>
<feature type="domain" description="PPIase cyclophilin-type" evidence="6">
    <location>
        <begin position="24"/>
        <end position="183"/>
    </location>
</feature>
<dbReference type="FunFam" id="2.40.100.10:FF:000001">
    <property type="entry name" value="Peptidyl-prolyl cis-trans isomerase"/>
    <property type="match status" value="1"/>
</dbReference>
<gene>
    <name evidence="7" type="ORF">AFUS01_LOCUS5873</name>
</gene>
<dbReference type="PANTHER" id="PTHR11071">
    <property type="entry name" value="PEPTIDYL-PROLYL CIS-TRANS ISOMERASE"/>
    <property type="match status" value="1"/>
</dbReference>
<feature type="signal peptide" evidence="5">
    <location>
        <begin position="1"/>
        <end position="16"/>
    </location>
</feature>
<dbReference type="PROSITE" id="PS50072">
    <property type="entry name" value="CSA_PPIASE_2"/>
    <property type="match status" value="1"/>
</dbReference>
<sequence length="283" mass="30837">MKAISILLAVLALTHGEYVTDEVTLDITQGGQPVGAIKIGLFGQTVPKTVKNFATICNPGVNGKSYAGSAFHRVIKNFMLQGGDIIRGDGTGSTSIYDGRQFDDENFNIKHTGPGFLSMANSGPNTNGCQFFITAVATPWLDGHHVVFGKVVENLDLVKSIEKTPTGANDRPTSPVVINSCSVRKLDQPYDLPLEFNEEKDERSLLMFLCGVLPPLLFSLTVIRAFQKIIQKLDASCNRIDDMTEEAKKALLANENESCIEEISNLEHEPLCTDTDLGKCKSE</sequence>
<evidence type="ECO:0000256" key="5">
    <source>
        <dbReference type="SAM" id="SignalP"/>
    </source>
</evidence>
<dbReference type="Pfam" id="PF00160">
    <property type="entry name" value="Pro_isomerase"/>
    <property type="match status" value="1"/>
</dbReference>
<evidence type="ECO:0000313" key="8">
    <source>
        <dbReference type="Proteomes" id="UP000708208"/>
    </source>
</evidence>
<comment type="caution">
    <text evidence="7">The sequence shown here is derived from an EMBL/GenBank/DDBJ whole genome shotgun (WGS) entry which is preliminary data.</text>
</comment>
<keyword evidence="5" id="KW-0732">Signal</keyword>
<keyword evidence="3" id="KW-0697">Rotamase</keyword>
<dbReference type="GO" id="GO:0016018">
    <property type="term" value="F:cyclosporin A binding"/>
    <property type="evidence" value="ECO:0007669"/>
    <property type="project" value="TreeGrafter"/>
</dbReference>
<dbReference type="AlphaFoldDB" id="A0A8J2JGG0"/>
<dbReference type="EC" id="5.2.1.8" evidence="2"/>
<feature type="chain" id="PRO_5035167798" description="peptidylprolyl isomerase" evidence="5">
    <location>
        <begin position="17"/>
        <end position="283"/>
    </location>
</feature>
<keyword evidence="8" id="KW-1185">Reference proteome</keyword>
<evidence type="ECO:0000256" key="3">
    <source>
        <dbReference type="ARBA" id="ARBA00023110"/>
    </source>
</evidence>
<evidence type="ECO:0000256" key="4">
    <source>
        <dbReference type="ARBA" id="ARBA00023235"/>
    </source>
</evidence>
<evidence type="ECO:0000256" key="1">
    <source>
        <dbReference type="ARBA" id="ARBA00000971"/>
    </source>
</evidence>
<dbReference type="InterPro" id="IPR002130">
    <property type="entry name" value="Cyclophilin-type_PPIase_dom"/>
</dbReference>
<dbReference type="EMBL" id="CAJVCH010038003">
    <property type="protein sequence ID" value="CAG7716360.1"/>
    <property type="molecule type" value="Genomic_DNA"/>
</dbReference>
<name>A0A8J2JGG0_9HEXA</name>
<protein>
    <recommendedName>
        <fullName evidence="2">peptidylprolyl isomerase</fullName>
        <ecNumber evidence="2">5.2.1.8</ecNumber>
    </recommendedName>
</protein>
<evidence type="ECO:0000259" key="6">
    <source>
        <dbReference type="PROSITE" id="PS50072"/>
    </source>
</evidence>
<comment type="catalytic activity">
    <reaction evidence="1">
        <text>[protein]-peptidylproline (omega=180) = [protein]-peptidylproline (omega=0)</text>
        <dbReference type="Rhea" id="RHEA:16237"/>
        <dbReference type="Rhea" id="RHEA-COMP:10747"/>
        <dbReference type="Rhea" id="RHEA-COMP:10748"/>
        <dbReference type="ChEBI" id="CHEBI:83833"/>
        <dbReference type="ChEBI" id="CHEBI:83834"/>
        <dbReference type="EC" id="5.2.1.8"/>
    </reaction>
</comment>
<dbReference type="InterPro" id="IPR020892">
    <property type="entry name" value="Cyclophilin-type_PPIase_CS"/>
</dbReference>
<dbReference type="GO" id="GO:0006457">
    <property type="term" value="P:protein folding"/>
    <property type="evidence" value="ECO:0007669"/>
    <property type="project" value="InterPro"/>
</dbReference>
<dbReference type="OrthoDB" id="10064525at2759"/>
<dbReference type="PANTHER" id="PTHR11071:SF561">
    <property type="entry name" value="PEPTIDYL-PROLYL CIS-TRANS ISOMERASE D-RELATED"/>
    <property type="match status" value="1"/>
</dbReference>
<organism evidence="7 8">
    <name type="scientific">Allacma fusca</name>
    <dbReference type="NCBI Taxonomy" id="39272"/>
    <lineage>
        <taxon>Eukaryota</taxon>
        <taxon>Metazoa</taxon>
        <taxon>Ecdysozoa</taxon>
        <taxon>Arthropoda</taxon>
        <taxon>Hexapoda</taxon>
        <taxon>Collembola</taxon>
        <taxon>Symphypleona</taxon>
        <taxon>Sminthuridae</taxon>
        <taxon>Allacma</taxon>
    </lineage>
</organism>
<dbReference type="Proteomes" id="UP000708208">
    <property type="component" value="Unassembled WGS sequence"/>
</dbReference>
<accession>A0A8J2JGG0</accession>
<evidence type="ECO:0000313" key="7">
    <source>
        <dbReference type="EMBL" id="CAG7716360.1"/>
    </source>
</evidence>
<reference evidence="7" key="1">
    <citation type="submission" date="2021-06" db="EMBL/GenBank/DDBJ databases">
        <authorList>
            <person name="Hodson N. C."/>
            <person name="Mongue J. A."/>
            <person name="Jaron S. K."/>
        </authorList>
    </citation>
    <scope>NUCLEOTIDE SEQUENCE</scope>
</reference>
<keyword evidence="4" id="KW-0413">Isomerase</keyword>